<feature type="compositionally biased region" description="Basic and acidic residues" evidence="5">
    <location>
        <begin position="82"/>
        <end position="106"/>
    </location>
</feature>
<organism evidence="7 8">
    <name type="scientific">Cladosporium halotolerans</name>
    <dbReference type="NCBI Taxonomy" id="1052096"/>
    <lineage>
        <taxon>Eukaryota</taxon>
        <taxon>Fungi</taxon>
        <taxon>Dikarya</taxon>
        <taxon>Ascomycota</taxon>
        <taxon>Pezizomycotina</taxon>
        <taxon>Dothideomycetes</taxon>
        <taxon>Dothideomycetidae</taxon>
        <taxon>Cladosporiales</taxon>
        <taxon>Cladosporiaceae</taxon>
        <taxon>Cladosporium</taxon>
    </lineage>
</organism>
<dbReference type="EMBL" id="JAAQHG020000028">
    <property type="protein sequence ID" value="KAL1584147.1"/>
    <property type="molecule type" value="Genomic_DNA"/>
</dbReference>
<keyword evidence="4" id="KW-0175">Coiled coil</keyword>
<proteinExistence type="predicted"/>
<comment type="subcellular location">
    <subcellularLocation>
        <location evidence="1">Cytoplasm</location>
        <location evidence="1">Cytoskeleton</location>
        <location evidence="1">Microtubule organizing center</location>
    </subcellularLocation>
</comment>
<dbReference type="GeneID" id="96008683"/>
<feature type="domain" description="Cep57 centrosome microtubule-binding" evidence="6">
    <location>
        <begin position="798"/>
        <end position="874"/>
    </location>
</feature>
<feature type="compositionally biased region" description="Basic and acidic residues" evidence="5">
    <location>
        <begin position="434"/>
        <end position="444"/>
    </location>
</feature>
<feature type="compositionally biased region" description="Low complexity" evidence="5">
    <location>
        <begin position="544"/>
        <end position="563"/>
    </location>
</feature>
<reference evidence="7 8" key="1">
    <citation type="journal article" date="2020" name="Microbiol. Resour. Announc.">
        <title>Draft Genome Sequence of a Cladosporium Species Isolated from the Mesophotic Ascidian Didemnum maculosum.</title>
        <authorList>
            <person name="Gioti A."/>
            <person name="Siaperas R."/>
            <person name="Nikolaivits E."/>
            <person name="Le Goff G."/>
            <person name="Ouazzani J."/>
            <person name="Kotoulas G."/>
            <person name="Topakas E."/>
        </authorList>
    </citation>
    <scope>NUCLEOTIDE SEQUENCE [LARGE SCALE GENOMIC DNA]</scope>
    <source>
        <strain evidence="7 8">TM138-S3</strain>
    </source>
</reference>
<evidence type="ECO:0000313" key="8">
    <source>
        <dbReference type="Proteomes" id="UP000803884"/>
    </source>
</evidence>
<dbReference type="AlphaFoldDB" id="A0AB34KJ94"/>
<feature type="compositionally biased region" description="Acidic residues" evidence="5">
    <location>
        <begin position="933"/>
        <end position="954"/>
    </location>
</feature>
<evidence type="ECO:0000259" key="6">
    <source>
        <dbReference type="Pfam" id="PF06657"/>
    </source>
</evidence>
<feature type="region of interest" description="Disordered" evidence="5">
    <location>
        <begin position="70"/>
        <end position="122"/>
    </location>
</feature>
<feature type="region of interest" description="Disordered" evidence="5">
    <location>
        <begin position="309"/>
        <end position="334"/>
    </location>
</feature>
<feature type="region of interest" description="Disordered" evidence="5">
    <location>
        <begin position="629"/>
        <end position="661"/>
    </location>
</feature>
<feature type="region of interest" description="Disordered" evidence="5">
    <location>
        <begin position="911"/>
        <end position="954"/>
    </location>
</feature>
<feature type="compositionally biased region" description="Polar residues" evidence="5">
    <location>
        <begin position="195"/>
        <end position="204"/>
    </location>
</feature>
<keyword evidence="8" id="KW-1185">Reference proteome</keyword>
<dbReference type="PANTHER" id="PTHR19336:SF9">
    <property type="entry name" value="SPINDLE POLE BODY PROTEIN PPC89"/>
    <property type="match status" value="1"/>
</dbReference>
<dbReference type="Proteomes" id="UP000803884">
    <property type="component" value="Unassembled WGS sequence"/>
</dbReference>
<keyword evidence="2" id="KW-0963">Cytoplasm</keyword>
<feature type="compositionally biased region" description="Polar residues" evidence="5">
    <location>
        <begin position="889"/>
        <end position="901"/>
    </location>
</feature>
<dbReference type="GO" id="GO:0008017">
    <property type="term" value="F:microtubule binding"/>
    <property type="evidence" value="ECO:0007669"/>
    <property type="project" value="InterPro"/>
</dbReference>
<name>A0AB34KJ94_9PEZI</name>
<dbReference type="RefSeq" id="XP_069227253.1">
    <property type="nucleotide sequence ID" value="XM_069375845.1"/>
</dbReference>
<protein>
    <recommendedName>
        <fullName evidence="6">Cep57 centrosome microtubule-binding domain-containing protein</fullName>
    </recommendedName>
</protein>
<accession>A0AB34KJ94</accession>
<feature type="region of interest" description="Disordered" evidence="5">
    <location>
        <begin position="1"/>
        <end position="43"/>
    </location>
</feature>
<feature type="region of interest" description="Disordered" evidence="5">
    <location>
        <begin position="134"/>
        <end position="245"/>
    </location>
</feature>
<feature type="region of interest" description="Disordered" evidence="5">
    <location>
        <begin position="885"/>
        <end position="904"/>
    </location>
</feature>
<gene>
    <name evidence="7" type="ORF">WHR41_07240</name>
</gene>
<dbReference type="InterPro" id="IPR051756">
    <property type="entry name" value="Centrosomal_MT-associated"/>
</dbReference>
<feature type="compositionally biased region" description="Basic and acidic residues" evidence="5">
    <location>
        <begin position="324"/>
        <end position="334"/>
    </location>
</feature>
<feature type="region of interest" description="Disordered" evidence="5">
    <location>
        <begin position="505"/>
        <end position="605"/>
    </location>
</feature>
<sequence>MAFSASGRFSSEYHTASSFDPHNEALHSTVTFDENTQGSADMSIEVGRGVKRVAREEELSEDGIFTFGSDQQYEMTGTPPLRPRDASIRKNDSLLRKDATARKASEAARANESVKRSASFGGRKQGTLADALKGHANNDSTIGDITQPTVTVPARNTRFTRFKQPTANNGARILSGSTLEGSNQESKDPARTKYAQKNTGSHPTDSFLIPDIDGMTALIGGTPAMPRSSKKSSRFTPSATYRMPSRSTAPAHLTLDGVPVPEDAKQVYAGLQQALEKIAQLEAEQAESARNAEDYEAYITELRSQLEVEQRMRRPDSGLGSEDEGAKEKWRRERAQLQTQAKALQERLAKAERQASVQEIAVRRVTQERADVQAQLEEVKAENEVFREGYTTLREENEELEEIVTILREENSGLKALVAKAKKSDPTLQMPTKELQDLTLEMKEKKQKKKRSSLQQDTTQQSRAGSTQELPDVQTKDFSFSQLDDRARDSIAQLVERELQRIQTTRAKTQLSRHQRASSLASKIDRPRSSIGGQTKPKNGRGMSASSTTRRAVSAPTENSASEAESEDELENATKTRKSIRDMTLPSTTQGQQQQEDDTADLTSLSQATFSARDIRKVLEESRRKIGLKRHSSAPLESERERTLPQKAAQSGVRRKSSLKDITTGLRMDATGRLSLHGDNEIQKAMKTVRVQSPQISEDTGNLANKHAEVEDEDVSVMSTASRRRRRAEQEHEEGETSAFIIPDITMHASASAQPGAKIIASSNHKTGECTICTEANGKHIDVPLPVPVSTRELGEDATLRPDWAPHLALAHVLKQLQDEVAHLKLQLAQKEAEYDAHDPAFGRRRRVSVHADILKLTAEVERRSDMVYRLYDVVEGQKANLGSAAAEQKTSGAAEQSNAEQEIEETLQSIGMEPAEVAGRIGRSAPDVPEGLQEEYSGDESDELPWEGLSDTE</sequence>
<feature type="compositionally biased region" description="Polar residues" evidence="5">
    <location>
        <begin position="137"/>
        <end position="150"/>
    </location>
</feature>
<feature type="compositionally biased region" description="Polar residues" evidence="5">
    <location>
        <begin position="7"/>
        <end position="40"/>
    </location>
</feature>
<dbReference type="PANTHER" id="PTHR19336">
    <property type="entry name" value="UNCHARACTERIZED DUF1167"/>
    <property type="match status" value="1"/>
</dbReference>
<feature type="region of interest" description="Disordered" evidence="5">
    <location>
        <begin position="709"/>
        <end position="736"/>
    </location>
</feature>
<feature type="region of interest" description="Disordered" evidence="5">
    <location>
        <begin position="421"/>
        <end position="485"/>
    </location>
</feature>
<evidence type="ECO:0000256" key="5">
    <source>
        <dbReference type="SAM" id="MobiDB-lite"/>
    </source>
</evidence>
<feature type="compositionally biased region" description="Polar residues" evidence="5">
    <location>
        <begin position="453"/>
        <end position="469"/>
    </location>
</feature>
<evidence type="ECO:0000313" key="7">
    <source>
        <dbReference type="EMBL" id="KAL1584147.1"/>
    </source>
</evidence>
<dbReference type="InterPro" id="IPR024957">
    <property type="entry name" value="Cep57_MT-bd_dom"/>
</dbReference>
<evidence type="ECO:0000256" key="4">
    <source>
        <dbReference type="SAM" id="Coils"/>
    </source>
</evidence>
<comment type="caution">
    <text evidence="7">The sequence shown here is derived from an EMBL/GenBank/DDBJ whole genome shotgun (WGS) entry which is preliminary data.</text>
</comment>
<dbReference type="GO" id="GO:0005815">
    <property type="term" value="C:microtubule organizing center"/>
    <property type="evidence" value="ECO:0007669"/>
    <property type="project" value="UniProtKB-SubCell"/>
</dbReference>
<keyword evidence="3" id="KW-0206">Cytoskeleton</keyword>
<dbReference type="Pfam" id="PF06657">
    <property type="entry name" value="Cep57_MT_bd"/>
    <property type="match status" value="1"/>
</dbReference>
<evidence type="ECO:0000256" key="3">
    <source>
        <dbReference type="ARBA" id="ARBA00023212"/>
    </source>
</evidence>
<feature type="compositionally biased region" description="Polar residues" evidence="5">
    <location>
        <begin position="157"/>
        <end position="184"/>
    </location>
</feature>
<evidence type="ECO:0000256" key="1">
    <source>
        <dbReference type="ARBA" id="ARBA00004267"/>
    </source>
</evidence>
<feature type="coiled-coil region" evidence="4">
    <location>
        <begin position="264"/>
        <end position="298"/>
    </location>
</feature>
<evidence type="ECO:0000256" key="2">
    <source>
        <dbReference type="ARBA" id="ARBA00022490"/>
    </source>
</evidence>